<proteinExistence type="predicted"/>
<dbReference type="AlphaFoldDB" id="A0A5J4NJ77"/>
<feature type="compositionally biased region" description="Basic and acidic residues" evidence="1">
    <location>
        <begin position="836"/>
        <end position="847"/>
    </location>
</feature>
<dbReference type="EMBL" id="QNGE01002546">
    <property type="protein sequence ID" value="KAA3675399.1"/>
    <property type="molecule type" value="Genomic_DNA"/>
</dbReference>
<feature type="compositionally biased region" description="Polar residues" evidence="1">
    <location>
        <begin position="630"/>
        <end position="640"/>
    </location>
</feature>
<dbReference type="Proteomes" id="UP000324629">
    <property type="component" value="Unassembled WGS sequence"/>
</dbReference>
<evidence type="ECO:0000313" key="3">
    <source>
        <dbReference type="Proteomes" id="UP000324629"/>
    </source>
</evidence>
<feature type="region of interest" description="Disordered" evidence="1">
    <location>
        <begin position="630"/>
        <end position="662"/>
    </location>
</feature>
<organism evidence="2 3">
    <name type="scientific">Paragonimus westermani</name>
    <dbReference type="NCBI Taxonomy" id="34504"/>
    <lineage>
        <taxon>Eukaryota</taxon>
        <taxon>Metazoa</taxon>
        <taxon>Spiralia</taxon>
        <taxon>Lophotrochozoa</taxon>
        <taxon>Platyhelminthes</taxon>
        <taxon>Trematoda</taxon>
        <taxon>Digenea</taxon>
        <taxon>Plagiorchiida</taxon>
        <taxon>Troglotremata</taxon>
        <taxon>Troglotrematidae</taxon>
        <taxon>Paragonimus</taxon>
    </lineage>
</organism>
<accession>A0A5J4NJ77</accession>
<gene>
    <name evidence="2" type="ORF">DEA37_0001430</name>
</gene>
<evidence type="ECO:0000256" key="1">
    <source>
        <dbReference type="SAM" id="MobiDB-lite"/>
    </source>
</evidence>
<feature type="region of interest" description="Disordered" evidence="1">
    <location>
        <begin position="1"/>
        <end position="119"/>
    </location>
</feature>
<name>A0A5J4NJ77_9TREM</name>
<feature type="compositionally biased region" description="Polar residues" evidence="1">
    <location>
        <begin position="794"/>
        <end position="805"/>
    </location>
</feature>
<evidence type="ECO:0000313" key="2">
    <source>
        <dbReference type="EMBL" id="KAA3675399.1"/>
    </source>
</evidence>
<protein>
    <submittedName>
        <fullName evidence="2">Uncharacterized protein</fullName>
    </submittedName>
</protein>
<keyword evidence="3" id="KW-1185">Reference proteome</keyword>
<feature type="compositionally biased region" description="Basic and acidic residues" evidence="1">
    <location>
        <begin position="21"/>
        <end position="32"/>
    </location>
</feature>
<feature type="region of interest" description="Disordered" evidence="1">
    <location>
        <begin position="794"/>
        <end position="855"/>
    </location>
</feature>
<feature type="compositionally biased region" description="Basic and acidic residues" evidence="1">
    <location>
        <begin position="45"/>
        <end position="54"/>
    </location>
</feature>
<sequence length="883" mass="100053">MGCGSSKESIRPQPNGPRLSRSKERSRSEQPKFGRLTPIYNERITSSREVRDECLNSPETQLANEKYPSEENSQSPNFKGSYGPRMSAELQNLERSWQEKSAHRISLRGSEQNPDRSDDFRLRNRSMEIDDMVNISGYVESKTKDGKTRLQFTEDGTYVDAEMFMGREKNGIPNLVTQYLIRHSKCLDGPKQGELHIAIYQKLSLTNKNSLTVQPVDPTVHEARNEDCVPNANVIDETKKELVLLENQTVQSEQLVTGIELPERYPTRELSPRYIYMGVKPQRKGRYNHPCWTLPVRQPKIPVVRSRGIKQKQTPQCYQRSCRLGCIKQNATDVHSSICEYHRKDSTFDDDSLPSDSRLRLSEPMHITYKESPRENYENTRFLVEPVISRVYVAPGCSLPNVYEDIAQTVKSVHGSGKLAVDCVQQSTNSSVHTDPMLIVNPRSVEANSETNKINNPAHTRKTECAKRMESFWPENNQQTALDQKYLSGLSDNLDKPRIHPHESLKVSVLDTGTPKVVFRPSGRSSSSLYTVHTTEMNEPPIHIAVEEWTVPVLLRNATEPDVESMDSESNKEIRRTSCRYLFDGNASFRKQNTQIDNGEVKRAIRIPSSSSPVRAYCDTQVDLEQLTAPDTSSEMSSNSQRQQCQQQHRPPPDDSPTKFPPLLQSKHDCTCHRNKVDVCGTKYDTFESLEKVCPENACMTPRPLRCGRVSPVMEYGRNMVLVHKSQKKANQPPIRGQSNANSGANIKLLSTSKQPHLIERLSSQQVAHGASSRDWFNRNALSSPGFLPPIETTPTANTYHSTFNFRGPRSTKEPDKYRKSSNSLIVSVPRLHHLNSSDRHSKRDLNRTSTSISKPTEVITNSKLTGKKSANNYDMLIVHPPK</sequence>
<comment type="caution">
    <text evidence="2">The sequence shown here is derived from an EMBL/GenBank/DDBJ whole genome shotgun (WGS) entry which is preliminary data.</text>
</comment>
<reference evidence="2 3" key="1">
    <citation type="journal article" date="2019" name="Gigascience">
        <title>Whole-genome sequence of the oriental lung fluke Paragonimus westermani.</title>
        <authorList>
            <person name="Oey H."/>
            <person name="Zakrzewski M."/>
            <person name="Narain K."/>
            <person name="Devi K.R."/>
            <person name="Agatsuma T."/>
            <person name="Nawaratna S."/>
            <person name="Gobert G.N."/>
            <person name="Jones M.K."/>
            <person name="Ragan M.A."/>
            <person name="McManus D.P."/>
            <person name="Krause L."/>
        </authorList>
    </citation>
    <scope>NUCLEOTIDE SEQUENCE [LARGE SCALE GENOMIC DNA]</scope>
    <source>
        <strain evidence="2 3">IND2009</strain>
    </source>
</reference>